<feature type="transmembrane region" description="Helical" evidence="1">
    <location>
        <begin position="75"/>
        <end position="94"/>
    </location>
</feature>
<dbReference type="OrthoDB" id="8455003at2"/>
<protein>
    <submittedName>
        <fullName evidence="2">Uncharacterized membrane protein YdcZ (DUF606 family)</fullName>
    </submittedName>
</protein>
<evidence type="ECO:0000313" key="3">
    <source>
        <dbReference type="Proteomes" id="UP000256388"/>
    </source>
</evidence>
<feature type="transmembrane region" description="Helical" evidence="1">
    <location>
        <begin position="44"/>
        <end position="63"/>
    </location>
</feature>
<dbReference type="InterPro" id="IPR006750">
    <property type="entry name" value="YdcZ"/>
</dbReference>
<dbReference type="AlphaFoldDB" id="A0A347ZRM8"/>
<dbReference type="Pfam" id="PF04657">
    <property type="entry name" value="DMT_YdcZ"/>
    <property type="match status" value="1"/>
</dbReference>
<dbReference type="Proteomes" id="UP000256388">
    <property type="component" value="Unassembled WGS sequence"/>
</dbReference>
<gene>
    <name evidence="2" type="ORF">DFR64_1375</name>
</gene>
<evidence type="ECO:0000313" key="2">
    <source>
        <dbReference type="EMBL" id="REG11486.1"/>
    </source>
</evidence>
<keyword evidence="1" id="KW-1133">Transmembrane helix</keyword>
<evidence type="ECO:0000256" key="1">
    <source>
        <dbReference type="SAM" id="Phobius"/>
    </source>
</evidence>
<keyword evidence="3" id="KW-1185">Reference proteome</keyword>
<comment type="caution">
    <text evidence="2">The sequence shown here is derived from an EMBL/GenBank/DDBJ whole genome shotgun (WGS) entry which is preliminary data.</text>
</comment>
<accession>A0A347ZRM8</accession>
<feature type="transmembrane region" description="Helical" evidence="1">
    <location>
        <begin position="131"/>
        <end position="149"/>
    </location>
</feature>
<reference evidence="2 3" key="1">
    <citation type="submission" date="2018-08" db="EMBL/GenBank/DDBJ databases">
        <title>Genomic Encyclopedia of Type Strains, Phase IV (KMG-IV): sequencing the most valuable type-strain genomes for metagenomic binning, comparative biology and taxonomic classification.</title>
        <authorList>
            <person name="Goeker M."/>
        </authorList>
    </citation>
    <scope>NUCLEOTIDE SEQUENCE [LARGE SCALE GENOMIC DNA]</scope>
    <source>
        <strain evidence="2 3">DSM 23923</strain>
    </source>
</reference>
<keyword evidence="1" id="KW-0812">Transmembrane</keyword>
<dbReference type="EMBL" id="QUMS01000001">
    <property type="protein sequence ID" value="REG11486.1"/>
    <property type="molecule type" value="Genomic_DNA"/>
</dbReference>
<name>A0A347ZRM8_9CHLR</name>
<proteinExistence type="predicted"/>
<keyword evidence="1" id="KW-0472">Membrane</keyword>
<dbReference type="RefSeq" id="WP_116224616.1">
    <property type="nucleotide sequence ID" value="NZ_AP018437.1"/>
</dbReference>
<sequence length="152" mass="15429">MKNLIVIGGITATATGLIIAVQSMCSNRAGELIGPINTGFWTNILGGGLAGLFILGIGLIKGFDSVKITPASFNLTLLAGALGIFIIMGVAYSISIAGLSAGLAAIILGQMAFGALADARGWGGLDPIPLDSRRIIGLVTMAVAVFLLFPKD</sequence>
<organism evidence="2 3">
    <name type="scientific">Pelolinea submarina</name>
    <dbReference type="NCBI Taxonomy" id="913107"/>
    <lineage>
        <taxon>Bacteria</taxon>
        <taxon>Bacillati</taxon>
        <taxon>Chloroflexota</taxon>
        <taxon>Anaerolineae</taxon>
        <taxon>Anaerolineales</taxon>
        <taxon>Anaerolineaceae</taxon>
        <taxon>Pelolinea</taxon>
    </lineage>
</organism>
<feature type="transmembrane region" description="Helical" evidence="1">
    <location>
        <begin position="100"/>
        <end position="119"/>
    </location>
</feature>